<evidence type="ECO:0000313" key="1">
    <source>
        <dbReference type="EMBL" id="GKV06063.1"/>
    </source>
</evidence>
<organism evidence="1 2">
    <name type="scientific">Rubroshorea leprosula</name>
    <dbReference type="NCBI Taxonomy" id="152421"/>
    <lineage>
        <taxon>Eukaryota</taxon>
        <taxon>Viridiplantae</taxon>
        <taxon>Streptophyta</taxon>
        <taxon>Embryophyta</taxon>
        <taxon>Tracheophyta</taxon>
        <taxon>Spermatophyta</taxon>
        <taxon>Magnoliopsida</taxon>
        <taxon>eudicotyledons</taxon>
        <taxon>Gunneridae</taxon>
        <taxon>Pentapetalae</taxon>
        <taxon>rosids</taxon>
        <taxon>malvids</taxon>
        <taxon>Malvales</taxon>
        <taxon>Dipterocarpaceae</taxon>
        <taxon>Rubroshorea</taxon>
    </lineage>
</organism>
<name>A0AAV5J3L7_9ROSI</name>
<dbReference type="AlphaFoldDB" id="A0AAV5J3L7"/>
<protein>
    <submittedName>
        <fullName evidence="1">Uncharacterized protein</fullName>
    </submittedName>
</protein>
<dbReference type="Proteomes" id="UP001054252">
    <property type="component" value="Unassembled WGS sequence"/>
</dbReference>
<reference evidence="1 2" key="1">
    <citation type="journal article" date="2021" name="Commun. Biol.">
        <title>The genome of Shorea leprosula (Dipterocarpaceae) highlights the ecological relevance of drought in aseasonal tropical rainforests.</title>
        <authorList>
            <person name="Ng K.K.S."/>
            <person name="Kobayashi M.J."/>
            <person name="Fawcett J.A."/>
            <person name="Hatakeyama M."/>
            <person name="Paape T."/>
            <person name="Ng C.H."/>
            <person name="Ang C.C."/>
            <person name="Tnah L.H."/>
            <person name="Lee C.T."/>
            <person name="Nishiyama T."/>
            <person name="Sese J."/>
            <person name="O'Brien M.J."/>
            <person name="Copetti D."/>
            <person name="Mohd Noor M.I."/>
            <person name="Ong R.C."/>
            <person name="Putra M."/>
            <person name="Sireger I.Z."/>
            <person name="Indrioko S."/>
            <person name="Kosugi Y."/>
            <person name="Izuno A."/>
            <person name="Isagi Y."/>
            <person name="Lee S.L."/>
            <person name="Shimizu K.K."/>
        </authorList>
    </citation>
    <scope>NUCLEOTIDE SEQUENCE [LARGE SCALE GENOMIC DNA]</scope>
    <source>
        <strain evidence="1">214</strain>
    </source>
</reference>
<comment type="caution">
    <text evidence="1">The sequence shown here is derived from an EMBL/GenBank/DDBJ whole genome shotgun (WGS) entry which is preliminary data.</text>
</comment>
<dbReference type="EMBL" id="BPVZ01000024">
    <property type="protein sequence ID" value="GKV06063.1"/>
    <property type="molecule type" value="Genomic_DNA"/>
</dbReference>
<sequence length="123" mass="13681">MHIFDSVVNVIDDGLIEVFGLVLAASFSVDREVFWAVIYGKEEDVCIGLYVLLTVGTFMTTARKKLNMEPFQLVRKLMPLTSPHPLTPLISSKQGLLMLLTVSLAHLGPGDTFQLTRKHPTCH</sequence>
<proteinExistence type="predicted"/>
<gene>
    <name evidence="1" type="ORF">SLEP1_g17994</name>
</gene>
<keyword evidence="2" id="KW-1185">Reference proteome</keyword>
<evidence type="ECO:0000313" key="2">
    <source>
        <dbReference type="Proteomes" id="UP001054252"/>
    </source>
</evidence>
<accession>A0AAV5J3L7</accession>